<evidence type="ECO:0000313" key="1">
    <source>
        <dbReference type="EMBL" id="CAG6464323.1"/>
    </source>
</evidence>
<sequence length="107" mass="12601">MTVDWFHGRFRFQWQNLMRQIMRQHLQRCKTNTMTETTPLVLPVACMFRLRFLLHRKHEPLHLTPDIPVTKTPVVAAGIGKSNSKLTELIPTMGVWKHLRGTCPRRN</sequence>
<organism evidence="1">
    <name type="scientific">Culex pipiens</name>
    <name type="common">House mosquito</name>
    <dbReference type="NCBI Taxonomy" id="7175"/>
    <lineage>
        <taxon>Eukaryota</taxon>
        <taxon>Metazoa</taxon>
        <taxon>Ecdysozoa</taxon>
        <taxon>Arthropoda</taxon>
        <taxon>Hexapoda</taxon>
        <taxon>Insecta</taxon>
        <taxon>Pterygota</taxon>
        <taxon>Neoptera</taxon>
        <taxon>Endopterygota</taxon>
        <taxon>Diptera</taxon>
        <taxon>Nematocera</taxon>
        <taxon>Culicoidea</taxon>
        <taxon>Culicidae</taxon>
        <taxon>Culicinae</taxon>
        <taxon>Culicini</taxon>
        <taxon>Culex</taxon>
        <taxon>Culex</taxon>
    </lineage>
</organism>
<dbReference type="AlphaFoldDB" id="A0A8D8FBF7"/>
<protein>
    <submittedName>
        <fullName evidence="1">(northern house mosquito) hypothetical protein</fullName>
    </submittedName>
</protein>
<reference evidence="1" key="1">
    <citation type="submission" date="2021-05" db="EMBL/GenBank/DDBJ databases">
        <authorList>
            <person name="Alioto T."/>
            <person name="Alioto T."/>
            <person name="Gomez Garrido J."/>
        </authorList>
    </citation>
    <scope>NUCLEOTIDE SEQUENCE</scope>
</reference>
<dbReference type="EMBL" id="HBUE01050873">
    <property type="protein sequence ID" value="CAG6464323.1"/>
    <property type="molecule type" value="Transcribed_RNA"/>
</dbReference>
<accession>A0A8D8FBF7</accession>
<proteinExistence type="predicted"/>
<name>A0A8D8FBF7_CULPI</name>